<organism evidence="1 2">
    <name type="scientific">Mediterraneibacter gnavus (strain CC55_001C)</name>
    <dbReference type="NCBI Taxonomy" id="1073375"/>
    <lineage>
        <taxon>Bacteria</taxon>
        <taxon>Bacillati</taxon>
        <taxon>Bacillota</taxon>
        <taxon>Clostridia</taxon>
        <taxon>Lachnospirales</taxon>
        <taxon>Lachnospiraceae</taxon>
        <taxon>Mediterraneibacter</taxon>
    </lineage>
</organism>
<sequence>MAKMGRPKSDDPMNYRFTIRFSNAEQKQLEAYAEKYDLTKGQVLKKGLELLYRQDKHS</sequence>
<proteinExistence type="predicted"/>
<dbReference type="RefSeq" id="WP_004843915.1">
    <property type="nucleotide sequence ID" value="NZ_KI669416.1"/>
</dbReference>
<evidence type="ECO:0008006" key="3">
    <source>
        <dbReference type="Google" id="ProtNLM"/>
    </source>
</evidence>
<accession>A0A829NSI2</accession>
<protein>
    <recommendedName>
        <fullName evidence="3">Ribbon-helix-helix protein CopG domain-containing protein</fullName>
    </recommendedName>
</protein>
<gene>
    <name evidence="1" type="ORF">HMPREF1201_02056</name>
</gene>
<evidence type="ECO:0000313" key="2">
    <source>
        <dbReference type="Proteomes" id="UP000018690"/>
    </source>
</evidence>
<dbReference type="AlphaFoldDB" id="A0A829NSI2"/>
<dbReference type="EMBL" id="AZJF01000006">
    <property type="protein sequence ID" value="ETD17418.1"/>
    <property type="molecule type" value="Genomic_DNA"/>
</dbReference>
<dbReference type="GeneID" id="57435485"/>
<name>A0A829NSI2_MEDG5</name>
<keyword evidence="2" id="KW-1185">Reference proteome</keyword>
<evidence type="ECO:0000313" key="1">
    <source>
        <dbReference type="EMBL" id="ETD17418.1"/>
    </source>
</evidence>
<comment type="caution">
    <text evidence="1">The sequence shown here is derived from an EMBL/GenBank/DDBJ whole genome shotgun (WGS) entry which is preliminary data.</text>
</comment>
<reference evidence="1 2" key="1">
    <citation type="submission" date="2013-10" db="EMBL/GenBank/DDBJ databases">
        <title>The Genome Sequence of Ruminococcus gnavus CC55_001C.</title>
        <authorList>
            <consortium name="The Broad Institute Genomics Platform"/>
            <person name="Earl A."/>
            <person name="Allen-Vercoe E."/>
            <person name="Daigneault M."/>
            <person name="Young S.K."/>
            <person name="Zeng Q."/>
            <person name="Gargeya S."/>
            <person name="Fitzgerald M."/>
            <person name="Abouelleil A."/>
            <person name="Alvarado L."/>
            <person name="Chapman S.B."/>
            <person name="Gainer-Dewar J."/>
            <person name="Goldberg J."/>
            <person name="Griggs A."/>
            <person name="Gujja S."/>
            <person name="Hansen M."/>
            <person name="Howarth C."/>
            <person name="Imamovic A."/>
            <person name="Ireland A."/>
            <person name="Larimer J."/>
            <person name="McCowan C."/>
            <person name="Murphy C."/>
            <person name="Pearson M."/>
            <person name="Poon T.W."/>
            <person name="Priest M."/>
            <person name="Roberts A."/>
            <person name="Saif S."/>
            <person name="Shea T."/>
            <person name="Sykes S."/>
            <person name="Wortman J."/>
            <person name="Nusbaum C."/>
            <person name="Birren B."/>
        </authorList>
    </citation>
    <scope>NUCLEOTIDE SEQUENCE [LARGE SCALE GENOMIC DNA]</scope>
    <source>
        <strain evidence="1 2">CC55_001C</strain>
    </source>
</reference>
<dbReference type="Proteomes" id="UP000018690">
    <property type="component" value="Unassembled WGS sequence"/>
</dbReference>